<name>A0AAU8B5A3_9CAUD</name>
<reference evidence="1" key="1">
    <citation type="submission" date="2024-03" db="EMBL/GenBank/DDBJ databases">
        <title>Diverse circular DNA viruses in blood, oral, and fecal samples of captive lemurs.</title>
        <authorList>
            <person name="Paietta E.N."/>
            <person name="Kraberger S."/>
            <person name="Lund M.C."/>
            <person name="Custer J.M."/>
            <person name="Vargas K.M."/>
            <person name="Ehmke E.E."/>
            <person name="Yoder A.D."/>
            <person name="Varsani A."/>
        </authorList>
    </citation>
    <scope>NUCLEOTIDE SEQUENCE</scope>
    <source>
        <strain evidence="1">Duke_28FS_1</strain>
    </source>
</reference>
<sequence length="29" mass="3559">MRQAKILKGGKNMTFAEFEERYDYKYDLL</sequence>
<protein>
    <submittedName>
        <fullName evidence="1">Uncharacterized protein</fullName>
    </submittedName>
</protein>
<proteinExistence type="predicted"/>
<accession>A0AAU8B5A3</accession>
<dbReference type="EMBL" id="PP511791">
    <property type="protein sequence ID" value="XCD07535.1"/>
    <property type="molecule type" value="Genomic_DNA"/>
</dbReference>
<evidence type="ECO:0000313" key="1">
    <source>
        <dbReference type="EMBL" id="XCD07535.1"/>
    </source>
</evidence>
<organism evidence="1">
    <name type="scientific">Dulem virus 39</name>
    <dbReference type="NCBI Taxonomy" id="3145757"/>
    <lineage>
        <taxon>Viruses</taxon>
        <taxon>Duplodnaviria</taxon>
        <taxon>Heunggongvirae</taxon>
        <taxon>Uroviricota</taxon>
        <taxon>Caudoviricetes</taxon>
    </lineage>
</organism>